<proteinExistence type="predicted"/>
<dbReference type="PROSITE" id="PS51257">
    <property type="entry name" value="PROKAR_LIPOPROTEIN"/>
    <property type="match status" value="1"/>
</dbReference>
<evidence type="ECO:0000256" key="1">
    <source>
        <dbReference type="SAM" id="SignalP"/>
    </source>
</evidence>
<feature type="chain" id="PRO_5046510748" evidence="1">
    <location>
        <begin position="24"/>
        <end position="155"/>
    </location>
</feature>
<evidence type="ECO:0000313" key="2">
    <source>
        <dbReference type="EMBL" id="MDS1270638.1"/>
    </source>
</evidence>
<dbReference type="Proteomes" id="UP001250214">
    <property type="component" value="Unassembled WGS sequence"/>
</dbReference>
<dbReference type="EMBL" id="JAVLVT010000004">
    <property type="protein sequence ID" value="MDS1270638.1"/>
    <property type="molecule type" value="Genomic_DNA"/>
</dbReference>
<reference evidence="3" key="1">
    <citation type="submission" date="2023-07" db="EMBL/GenBank/DDBJ databases">
        <title>Novel species in the genus Lipingzhangella isolated from Sambhar Salt Lake.</title>
        <authorList>
            <person name="Jiya N."/>
            <person name="Kajale S."/>
            <person name="Sharma A."/>
        </authorList>
    </citation>
    <scope>NUCLEOTIDE SEQUENCE [LARGE SCALE GENOMIC DNA]</scope>
    <source>
        <strain evidence="3">LS1_29</strain>
    </source>
</reference>
<accession>A0ABU2H5R3</accession>
<name>A0ABU2H5R3_9ACTN</name>
<dbReference type="RefSeq" id="WP_310912192.1">
    <property type="nucleotide sequence ID" value="NZ_JAVLVT010000004.1"/>
</dbReference>
<dbReference type="Pfam" id="PF12028">
    <property type="entry name" value="DUF3515"/>
    <property type="match status" value="1"/>
</dbReference>
<dbReference type="InterPro" id="IPR021903">
    <property type="entry name" value="DUF3515"/>
</dbReference>
<keyword evidence="1" id="KW-0732">Signal</keyword>
<sequence length="155" mass="16211">MRRVLAPLTGATALLLAACGAPAGTGPPPELDDAAAELCRDVVDAVPDTLYGEDRVPTEPESDFTTAWGDPPITLRCGVDRPDAYAPDSELQVVNDVAWLPEPEGSAEPHLFTALGHEVYVELAIPAVYGVPAQGLVAVSDVIGEIVPERTDGDL</sequence>
<comment type="caution">
    <text evidence="2">The sequence shown here is derived from an EMBL/GenBank/DDBJ whole genome shotgun (WGS) entry which is preliminary data.</text>
</comment>
<organism evidence="2 3">
    <name type="scientific">Lipingzhangella rawalii</name>
    <dbReference type="NCBI Taxonomy" id="2055835"/>
    <lineage>
        <taxon>Bacteria</taxon>
        <taxon>Bacillati</taxon>
        <taxon>Actinomycetota</taxon>
        <taxon>Actinomycetes</taxon>
        <taxon>Streptosporangiales</taxon>
        <taxon>Nocardiopsidaceae</taxon>
        <taxon>Lipingzhangella</taxon>
    </lineage>
</organism>
<feature type="signal peptide" evidence="1">
    <location>
        <begin position="1"/>
        <end position="23"/>
    </location>
</feature>
<gene>
    <name evidence="2" type="ORF">RIF23_10040</name>
</gene>
<protein>
    <submittedName>
        <fullName evidence="2">DUF3515 domain-containing protein</fullName>
    </submittedName>
</protein>
<evidence type="ECO:0000313" key="3">
    <source>
        <dbReference type="Proteomes" id="UP001250214"/>
    </source>
</evidence>
<keyword evidence="3" id="KW-1185">Reference proteome</keyword>